<dbReference type="InterPro" id="IPR011011">
    <property type="entry name" value="Znf_FYVE_PHD"/>
</dbReference>
<feature type="region of interest" description="Disordered" evidence="11">
    <location>
        <begin position="1922"/>
        <end position="1945"/>
    </location>
</feature>
<dbReference type="OrthoDB" id="158357at2759"/>
<dbReference type="PROSITE" id="PS50178">
    <property type="entry name" value="ZF_FYVE"/>
    <property type="match status" value="1"/>
</dbReference>
<dbReference type="InterPro" id="IPR044769">
    <property type="entry name" value="PIKfyve_PIPKc"/>
</dbReference>
<dbReference type="EC" id="2.7.1.150" evidence="1"/>
<feature type="region of interest" description="Disordered" evidence="11">
    <location>
        <begin position="346"/>
        <end position="454"/>
    </location>
</feature>
<dbReference type="InterPro" id="IPR017455">
    <property type="entry name" value="Znf_FYVE-rel"/>
</dbReference>
<evidence type="ECO:0000256" key="9">
    <source>
        <dbReference type="PROSITE-ProRule" id="PRU00091"/>
    </source>
</evidence>
<feature type="compositionally biased region" description="Acidic residues" evidence="11">
    <location>
        <begin position="1739"/>
        <end position="1762"/>
    </location>
</feature>
<dbReference type="GO" id="GO:0046854">
    <property type="term" value="P:phosphatidylinositol phosphate biosynthetic process"/>
    <property type="evidence" value="ECO:0007669"/>
    <property type="project" value="TreeGrafter"/>
</dbReference>
<keyword evidence="15" id="KW-1185">Reference proteome</keyword>
<dbReference type="EMBL" id="MLYV02000256">
    <property type="protein sequence ID" value="PSS29724.1"/>
    <property type="molecule type" value="Genomic_DNA"/>
</dbReference>
<dbReference type="STRING" id="98765.A0A2R6RI86"/>
<dbReference type="Proteomes" id="UP000186601">
    <property type="component" value="Unassembled WGS sequence"/>
</dbReference>
<evidence type="ECO:0000256" key="5">
    <source>
        <dbReference type="ARBA" id="ARBA00022771"/>
    </source>
</evidence>
<dbReference type="InterPro" id="IPR000306">
    <property type="entry name" value="Znf_FYVE"/>
</dbReference>
<dbReference type="SMART" id="SM00330">
    <property type="entry name" value="PIPKc"/>
    <property type="match status" value="1"/>
</dbReference>
<evidence type="ECO:0000256" key="1">
    <source>
        <dbReference type="ARBA" id="ARBA00012009"/>
    </source>
</evidence>
<evidence type="ECO:0000256" key="2">
    <source>
        <dbReference type="ARBA" id="ARBA00022679"/>
    </source>
</evidence>
<evidence type="ECO:0000256" key="4">
    <source>
        <dbReference type="ARBA" id="ARBA00022741"/>
    </source>
</evidence>
<dbReference type="Pfam" id="PF01363">
    <property type="entry name" value="FYVE"/>
    <property type="match status" value="1"/>
</dbReference>
<dbReference type="SUPFAM" id="SSF52029">
    <property type="entry name" value="GroEL apical domain-like"/>
    <property type="match status" value="1"/>
</dbReference>
<keyword evidence="5 9" id="KW-0863">Zinc-finger</keyword>
<dbReference type="Gene3D" id="3.50.7.10">
    <property type="entry name" value="GroEL"/>
    <property type="match status" value="1"/>
</dbReference>
<dbReference type="Gene3D" id="3.30.810.10">
    <property type="entry name" value="2-Layer Sandwich"/>
    <property type="match status" value="1"/>
</dbReference>
<dbReference type="InterPro" id="IPR027409">
    <property type="entry name" value="GroEL-like_apical_dom_sf"/>
</dbReference>
<dbReference type="SUPFAM" id="SSF57903">
    <property type="entry name" value="FYVE/PHD zinc finger"/>
    <property type="match status" value="1"/>
</dbReference>
<keyword evidence="6 10" id="KW-0418">Kinase</keyword>
<protein>
    <recommendedName>
        <fullName evidence="1">1-phosphatidylinositol-3-phosphate 5-kinase</fullName>
        <ecNumber evidence="1">2.7.1.150</ecNumber>
    </recommendedName>
</protein>
<accession>A0A2R6RI86</accession>
<dbReference type="InterPro" id="IPR002498">
    <property type="entry name" value="PInositol-4-P-4/5-kinase_core"/>
</dbReference>
<sequence length="2284" mass="254342">MESPQSISPNPPFGSAPSSRSRSSTKLDDVTSLTSFNPFSEEDENDQSSYALVSSLLSKVRNTLAAPLTAATAAAALTVNPSPAPNAITAARGPPSEPRRPSIHSTSNQSVKSSAERPGPLHVNQVIPAPPLVSLTPVTSESPSLVEMERSASQGGSFYSPEAGESWGYGTYIPGFPIQDSDVRSIRTNTSTGMRRSGSVSKVIRRIRGEGLSRDYWMDDALCKECYDCKSVFTAWRRKHHCRICGQIYCSRCASNIIKGSRFGHDGMVRVCNLCLDKLAKVDDDDDDSRSVISSATSPFAAHQLGAESRSFNHLAHVTYLPQSPFAASQLFGRNDSFSLFSIAETKRPRSGSEGSGFGSRPLTPGDDIRVDGDLRSNLAPFRRPMLEEEKDPSSLSAPSSQGHSPVAHGSKTPIDFPVTVPVSLEDSTGDGSTSSVTFPITSPEQLAGSDGPNGIRSRYNSLADLHGVAGIRSRVQSRLAEFDLGEPGWRTRRESTAYAQELNTISMFHLRIMLRQMLTTENIPNVKEWEETLLRLALRIARELTFTAHPHREGADMDVRRYVKIKKVPGGAPSDSEYVDGAVITKNVAHKSMLRTQRNPRVMLVTFPLEFHRIEGQYVHFGQILMQEKDYLGNLASRIAALRPHVVLVEKSVSRLALEALAKRNIAVARTVKPSAIHFVARMTQGDVFSSIDKLALEPRLGHCTKFRVQTFDHPLIPGRRKTYMRFEGCSREMGCTIILRGGDIDVLKRVKRVTRFLAFAVRNLRLETHLWKDSVITLPALSRTATPSSLISLSRAAETINVFSSPSAQILLSTTSRDTPGRISIVTEGEELLGEEAEQKRLSRRIEESLEPYEKTFISVSATLRFPPPYPIRRMKELDDELVRVKREWEDDLVRREEKSTFTHQQEETVTEVATPVVAVPSSINTDDLAAQIESLPIPQLPGTPTPGATTPSEQSGYFDIGHNLSSSSLLTPALVTSPAMRTPSEESPIQPKTMDDIALESRLSYVQWQHAEQCRIWEWYLRKNKDDFDAEKYQCISLWEFTLPIAEYGLHRACFPPQLNYITFYGDNDCTLGQFIEKSVRDTLVKFLDPKAVCEGKGCGQPISRHCKVYVHHETRLFVAVEQWDGQITDYSSGFYAPASAETIVTWSACRLCGSATPFIPVSEEMQRYSFAKFLELHFYPADVQLVQGAGCQHNIYKDHIRYFAYQGMTVRFQADPVVLHEIVYPPMRIRVRPETQLEIKNRDFERLHHRNHVWYSGLIDDLKLINIDAATGDEATDAILTAHINTLILRAEWEKDDVARYINKIYSDSPPTDTLALNQLRAKRQDLIVAWQLDFDRLPKPRITQLADRNGRRMSSAFGTVRAMWPRRFDFEYPYTASANISEAEDYSMPTMRRVTGDSFASASEASETESTGGPEQELAPPPETQPGSFVEKQSIAGPTGISPKSDPGSDSTVAAPYGEDQSTIPARTKEISLDSEQEDAETARPSKLQSRLPRRAAHPPSVAELVKRYQEYLPPLGVEELAKTAMSPAVPVSEGEQDAAAIPYPRTRMRSKTRQLLSKRPSMSDFEQSYAANIAPKYLTHARRAVGQPSIPSRIPGPAMMTESRQMSRRPSPDKRPSMSKMHTDISMRAGRSSPPPSGRLQPSGAFGTKGRGKSVTRPAAKEDKARAPRQATVRRPTGTGSKVSNIAKHFERITRDNERANRRYAVIRGRRARPVATARAKVEILDSITDAIKDEEESDGSDSSEADDEGGDEDENDARRNKEPKILTESPQPSMESPTEAESECQTEGELEPATLVAVSKDDQLQRPHSPTGSQPSLSIPPSPALPPIPSVAASPPVELELGGTGSERISILKTLAGFWPQQPQPSRLADMDDPMADPEHIFRDSSMVVRTDEPTSIIALALNSPQYRDMLAKSRAEKRQAREPKLTDGGEAFMPDDKSVAESTSTWGVVNVDSIDGADPTEELRVPSSKLPWAISFESGGLTISCTVLFAEQFDALRRTYDCERSMIESLARCVKWDASGGKSGSAFLKTLDDRFIAKELSRAELQAMETFAPAYFDYMSSAVVAHRPTLLAKIFGCYKISFRKTHKDRGSKSKPTQMNLLVMENLFYDRRFSKIYDLKGSTRNRHVQSTGRENEVLLDENLVETAHMAPFYLREHSKRILRGALYNDSKFLADINVMDYSLVVGVDSVRNELVVGIVDYIRTYTWDKKLESWVKDSAFLGGANKGEPTIIGPRQYRQRFLSAMERYFPLVPDRWMKQHDAPEEEGNNLLDLWPDW</sequence>
<feature type="compositionally biased region" description="Basic and acidic residues" evidence="11">
    <location>
        <begin position="1616"/>
        <end position="1631"/>
    </location>
</feature>
<dbReference type="GO" id="GO:0000329">
    <property type="term" value="C:fungal-type vacuole membrane"/>
    <property type="evidence" value="ECO:0007669"/>
    <property type="project" value="TreeGrafter"/>
</dbReference>
<dbReference type="GO" id="GO:0005524">
    <property type="term" value="F:ATP binding"/>
    <property type="evidence" value="ECO:0007669"/>
    <property type="project" value="UniProtKB-UniRule"/>
</dbReference>
<evidence type="ECO:0000256" key="10">
    <source>
        <dbReference type="PROSITE-ProRule" id="PRU00781"/>
    </source>
</evidence>
<keyword evidence="2 10" id="KW-0808">Transferase</keyword>
<dbReference type="FunFam" id="3.30.40.10:FF:000283">
    <property type="entry name" value="1-phosphatidylinositol-3-phosphate 5-kinase (Fab1)"/>
    <property type="match status" value="1"/>
</dbReference>
<dbReference type="FunFam" id="3.30.810.10:FF:000001">
    <property type="entry name" value="1-phosphatidylinositol 3-phosphate 5-kinase FAB1"/>
    <property type="match status" value="1"/>
</dbReference>
<feature type="region of interest" description="Disordered" evidence="11">
    <location>
        <begin position="1"/>
        <end position="30"/>
    </location>
</feature>
<dbReference type="SMART" id="SM00064">
    <property type="entry name" value="FYVE"/>
    <property type="match status" value="1"/>
</dbReference>
<dbReference type="CDD" id="cd15725">
    <property type="entry name" value="FYVE_PIKfyve_Fab1"/>
    <property type="match status" value="1"/>
</dbReference>
<feature type="compositionally biased region" description="Polar residues" evidence="11">
    <location>
        <begin position="103"/>
        <end position="113"/>
    </location>
</feature>
<feature type="compositionally biased region" description="Basic and acidic residues" evidence="11">
    <location>
        <begin position="1763"/>
        <end position="1772"/>
    </location>
</feature>
<dbReference type="FunFam" id="3.50.7.10:FF:000007">
    <property type="entry name" value="1-phosphatidylinositol 3-phosphate 5-kinase isoform X1"/>
    <property type="match status" value="1"/>
</dbReference>
<evidence type="ECO:0000259" key="13">
    <source>
        <dbReference type="PROSITE" id="PS51455"/>
    </source>
</evidence>
<dbReference type="CDD" id="cd17300">
    <property type="entry name" value="PIPKc_PIKfyve"/>
    <property type="match status" value="1"/>
</dbReference>
<feature type="region of interest" description="Disordered" evidence="11">
    <location>
        <begin position="939"/>
        <end position="960"/>
    </location>
</feature>
<evidence type="ECO:0000256" key="11">
    <source>
        <dbReference type="SAM" id="MobiDB-lite"/>
    </source>
</evidence>
<dbReference type="Gene3D" id="3.30.800.10">
    <property type="entry name" value="Phosphatidylinositol Phosphate Kinase II Beta"/>
    <property type="match status" value="1"/>
</dbReference>
<feature type="domain" description="PIPK" evidence="13">
    <location>
        <begin position="1919"/>
        <end position="2256"/>
    </location>
</feature>
<dbReference type="SUPFAM" id="SSF56104">
    <property type="entry name" value="SAICAR synthase-like"/>
    <property type="match status" value="1"/>
</dbReference>
<dbReference type="InterPro" id="IPR002423">
    <property type="entry name" value="Cpn60/GroEL/TCP-1"/>
</dbReference>
<evidence type="ECO:0000256" key="8">
    <source>
        <dbReference type="ARBA" id="ARBA00022840"/>
    </source>
</evidence>
<feature type="region of interest" description="Disordered" evidence="11">
    <location>
        <begin position="1735"/>
        <end position="1838"/>
    </location>
</feature>
<evidence type="ECO:0000313" key="14">
    <source>
        <dbReference type="EMBL" id="PSS29724.1"/>
    </source>
</evidence>
<evidence type="ECO:0000256" key="3">
    <source>
        <dbReference type="ARBA" id="ARBA00022723"/>
    </source>
</evidence>
<reference evidence="14 15" key="1">
    <citation type="submission" date="2018-02" db="EMBL/GenBank/DDBJ databases">
        <title>Genome sequence of the basidiomycete white-rot fungus Phlebia centrifuga.</title>
        <authorList>
            <person name="Granchi Z."/>
            <person name="Peng M."/>
            <person name="de Vries R.P."/>
            <person name="Hilden K."/>
            <person name="Makela M.R."/>
            <person name="Grigoriev I."/>
            <person name="Riley R."/>
        </authorList>
    </citation>
    <scope>NUCLEOTIDE SEQUENCE [LARGE SCALE GENOMIC DNA]</scope>
    <source>
        <strain evidence="14 15">FBCC195</strain>
    </source>
</reference>
<proteinExistence type="predicted"/>
<dbReference type="PANTHER" id="PTHR45748">
    <property type="entry name" value="1-PHOSPHATIDYLINOSITOL 3-PHOSPHATE 5-KINASE-RELATED"/>
    <property type="match status" value="1"/>
</dbReference>
<organism evidence="14 15">
    <name type="scientific">Hermanssonia centrifuga</name>
    <dbReference type="NCBI Taxonomy" id="98765"/>
    <lineage>
        <taxon>Eukaryota</taxon>
        <taxon>Fungi</taxon>
        <taxon>Dikarya</taxon>
        <taxon>Basidiomycota</taxon>
        <taxon>Agaricomycotina</taxon>
        <taxon>Agaricomycetes</taxon>
        <taxon>Polyporales</taxon>
        <taxon>Meruliaceae</taxon>
        <taxon>Hermanssonia</taxon>
    </lineage>
</organism>
<feature type="domain" description="FYVE-type" evidence="12">
    <location>
        <begin position="220"/>
        <end position="280"/>
    </location>
</feature>
<evidence type="ECO:0000256" key="6">
    <source>
        <dbReference type="ARBA" id="ARBA00022777"/>
    </source>
</evidence>
<dbReference type="Pfam" id="PF01504">
    <property type="entry name" value="PIP5K"/>
    <property type="match status" value="1"/>
</dbReference>
<dbReference type="Pfam" id="PF00118">
    <property type="entry name" value="Cpn60_TCP1"/>
    <property type="match status" value="1"/>
</dbReference>
<dbReference type="GO" id="GO:0010008">
    <property type="term" value="C:endosome membrane"/>
    <property type="evidence" value="ECO:0007669"/>
    <property type="project" value="TreeGrafter"/>
</dbReference>
<feature type="compositionally biased region" description="Acidic residues" evidence="11">
    <location>
        <begin position="1785"/>
        <end position="1797"/>
    </location>
</feature>
<feature type="region of interest" description="Disordered" evidence="11">
    <location>
        <begin position="80"/>
        <end position="126"/>
    </location>
</feature>
<keyword evidence="8 10" id="KW-0067">ATP-binding</keyword>
<gene>
    <name evidence="14" type="ORF">PHLCEN_2v2872</name>
</gene>
<keyword evidence="4 10" id="KW-0547">Nucleotide-binding</keyword>
<dbReference type="Gene3D" id="3.30.40.10">
    <property type="entry name" value="Zinc/RING finger domain, C3HC4 (zinc finger)"/>
    <property type="match status" value="1"/>
</dbReference>
<dbReference type="InterPro" id="IPR027483">
    <property type="entry name" value="PInositol-4-P-4/5-kinase_C_sf"/>
</dbReference>
<feature type="region of interest" description="Disordered" evidence="11">
    <location>
        <begin position="1402"/>
        <end position="1505"/>
    </location>
</feature>
<feature type="region of interest" description="Disordered" evidence="11">
    <location>
        <begin position="1590"/>
        <end position="1691"/>
    </location>
</feature>
<dbReference type="GO" id="GO:0000285">
    <property type="term" value="F:1-phosphatidylinositol-3-phosphate 5-kinase activity"/>
    <property type="evidence" value="ECO:0007669"/>
    <property type="project" value="UniProtKB-EC"/>
</dbReference>
<dbReference type="InterPro" id="IPR027484">
    <property type="entry name" value="PInositol-4-P-5-kinase_N"/>
</dbReference>
<feature type="compositionally biased region" description="Low complexity" evidence="11">
    <location>
        <begin position="1405"/>
        <end position="1416"/>
    </location>
</feature>
<dbReference type="PROSITE" id="PS51455">
    <property type="entry name" value="PIPK"/>
    <property type="match status" value="1"/>
</dbReference>
<feature type="compositionally biased region" description="Basic and acidic residues" evidence="11">
    <location>
        <begin position="1922"/>
        <end position="1935"/>
    </location>
</feature>
<feature type="region of interest" description="Disordered" evidence="11">
    <location>
        <begin position="1533"/>
        <end position="1569"/>
    </location>
</feature>
<dbReference type="PANTHER" id="PTHR45748:SF7">
    <property type="entry name" value="1-PHOSPHATIDYLINOSITOL 3-PHOSPHATE 5-KINASE-RELATED"/>
    <property type="match status" value="1"/>
</dbReference>
<dbReference type="GO" id="GO:0008270">
    <property type="term" value="F:zinc ion binding"/>
    <property type="evidence" value="ECO:0007669"/>
    <property type="project" value="UniProtKB-KW"/>
</dbReference>
<evidence type="ECO:0000313" key="15">
    <source>
        <dbReference type="Proteomes" id="UP000186601"/>
    </source>
</evidence>
<keyword evidence="3" id="KW-0479">Metal-binding</keyword>
<name>A0A2R6RI86_9APHY</name>
<dbReference type="CDD" id="cd03334">
    <property type="entry name" value="Fab1_TCP"/>
    <property type="match status" value="1"/>
</dbReference>
<comment type="caution">
    <text evidence="14">The sequence shown here is derived from an EMBL/GenBank/DDBJ whole genome shotgun (WGS) entry which is preliminary data.</text>
</comment>
<evidence type="ECO:0000259" key="12">
    <source>
        <dbReference type="PROSITE" id="PS50178"/>
    </source>
</evidence>
<evidence type="ECO:0000256" key="7">
    <source>
        <dbReference type="ARBA" id="ARBA00022833"/>
    </source>
</evidence>
<keyword evidence="7" id="KW-0862">Zinc</keyword>
<feature type="compositionally biased region" description="Pro residues" evidence="11">
    <location>
        <begin position="1825"/>
        <end position="1836"/>
    </location>
</feature>
<feature type="compositionally biased region" description="Polar residues" evidence="11">
    <location>
        <begin position="394"/>
        <end position="404"/>
    </location>
</feature>
<dbReference type="InterPro" id="IPR013083">
    <property type="entry name" value="Znf_RING/FYVE/PHD"/>
</dbReference>